<protein>
    <submittedName>
        <fullName evidence="2">Uncharacterized protein</fullName>
    </submittedName>
</protein>
<proteinExistence type="predicted"/>
<evidence type="ECO:0000256" key="1">
    <source>
        <dbReference type="SAM" id="MobiDB-lite"/>
    </source>
</evidence>
<sequence length="162" mass="19482">MSKEKIKKSDSGTISGRGERERTKWREKRAEKEKIRNKTLAEEEFVRKRGELQKKDYRRRHDGFEKVLADAEALQKDVESVISDYRQSRNRIKFQLSTDSNNFVETQQFEKAQLMQVTDQIRISESQLATMNFELSKTTKISNEFLRDSSQKWYVRWWKCLY</sequence>
<dbReference type="EnsemblMetazoa" id="CJA12930.1">
    <property type="protein sequence ID" value="CJA12930.1"/>
    <property type="gene ID" value="WBGene00132134"/>
</dbReference>
<feature type="compositionally biased region" description="Basic and acidic residues" evidence="1">
    <location>
        <begin position="1"/>
        <end position="10"/>
    </location>
</feature>
<evidence type="ECO:0000313" key="2">
    <source>
        <dbReference type="EnsemblMetazoa" id="CJA12930.1"/>
    </source>
</evidence>
<dbReference type="AlphaFoldDB" id="A0A8R1HY41"/>
<organism evidence="2 3">
    <name type="scientific">Caenorhabditis japonica</name>
    <dbReference type="NCBI Taxonomy" id="281687"/>
    <lineage>
        <taxon>Eukaryota</taxon>
        <taxon>Metazoa</taxon>
        <taxon>Ecdysozoa</taxon>
        <taxon>Nematoda</taxon>
        <taxon>Chromadorea</taxon>
        <taxon>Rhabditida</taxon>
        <taxon>Rhabditina</taxon>
        <taxon>Rhabditomorpha</taxon>
        <taxon>Rhabditoidea</taxon>
        <taxon>Rhabditidae</taxon>
        <taxon>Peloderinae</taxon>
        <taxon>Caenorhabditis</taxon>
    </lineage>
</organism>
<evidence type="ECO:0000313" key="3">
    <source>
        <dbReference type="Proteomes" id="UP000005237"/>
    </source>
</evidence>
<reference evidence="2" key="2">
    <citation type="submission" date="2022-06" db="UniProtKB">
        <authorList>
            <consortium name="EnsemblMetazoa"/>
        </authorList>
    </citation>
    <scope>IDENTIFICATION</scope>
    <source>
        <strain evidence="2">DF5081</strain>
    </source>
</reference>
<reference evidence="3" key="1">
    <citation type="submission" date="2010-08" db="EMBL/GenBank/DDBJ databases">
        <authorList>
            <consortium name="Caenorhabditis japonica Sequencing Consortium"/>
            <person name="Wilson R.K."/>
        </authorList>
    </citation>
    <scope>NUCLEOTIDE SEQUENCE [LARGE SCALE GENOMIC DNA]</scope>
    <source>
        <strain evidence="3">DF5081</strain>
    </source>
</reference>
<dbReference type="Proteomes" id="UP000005237">
    <property type="component" value="Unassembled WGS sequence"/>
</dbReference>
<feature type="region of interest" description="Disordered" evidence="1">
    <location>
        <begin position="1"/>
        <end position="33"/>
    </location>
</feature>
<name>A0A8R1HY41_CAEJA</name>
<accession>A0A8R1HY41</accession>
<keyword evidence="3" id="KW-1185">Reference proteome</keyword>
<feature type="compositionally biased region" description="Basic and acidic residues" evidence="1">
    <location>
        <begin position="17"/>
        <end position="33"/>
    </location>
</feature>